<dbReference type="EMBL" id="CAJMWW010000491">
    <property type="protein sequence ID" value="CAE6472415.1"/>
    <property type="molecule type" value="Genomic_DNA"/>
</dbReference>
<evidence type="ECO:0000313" key="3">
    <source>
        <dbReference type="Proteomes" id="UP000663841"/>
    </source>
</evidence>
<accession>A0A8H3C171</accession>
<dbReference type="Proteomes" id="UP000663841">
    <property type="component" value="Unassembled WGS sequence"/>
</dbReference>
<reference evidence="2" key="1">
    <citation type="submission" date="2021-01" db="EMBL/GenBank/DDBJ databases">
        <authorList>
            <person name="Kaushik A."/>
        </authorList>
    </citation>
    <scope>NUCLEOTIDE SEQUENCE</scope>
    <source>
        <strain evidence="2">AG3-T5</strain>
    </source>
</reference>
<sequence length="141" mass="15363">MNKVMQYRRTEYFTQPTGTMPQIPATCALTDDGNIEIVAESIKLKYQTSEPLPEDADLHIPPGSTAGTLEVPDPLPSGPDDALIQIKDQHLVIGFNSSSTVHVSTPFFGSGAEVHFLKTPDANHLTLFDTKHSGLDLTVFK</sequence>
<proteinExistence type="predicted"/>
<organism evidence="2 3">
    <name type="scientific">Rhizoctonia solani</name>
    <dbReference type="NCBI Taxonomy" id="456999"/>
    <lineage>
        <taxon>Eukaryota</taxon>
        <taxon>Fungi</taxon>
        <taxon>Dikarya</taxon>
        <taxon>Basidiomycota</taxon>
        <taxon>Agaricomycotina</taxon>
        <taxon>Agaricomycetes</taxon>
        <taxon>Cantharellales</taxon>
        <taxon>Ceratobasidiaceae</taxon>
        <taxon>Rhizoctonia</taxon>
    </lineage>
</organism>
<comment type="caution">
    <text evidence="2">The sequence shown here is derived from an EMBL/GenBank/DDBJ whole genome shotgun (WGS) entry which is preliminary data.</text>
</comment>
<dbReference type="AlphaFoldDB" id="A0A8H3C171"/>
<feature type="region of interest" description="Disordered" evidence="1">
    <location>
        <begin position="50"/>
        <end position="78"/>
    </location>
</feature>
<name>A0A8H3C171_9AGAM</name>
<protein>
    <submittedName>
        <fullName evidence="2">Uncharacterized protein</fullName>
    </submittedName>
</protein>
<gene>
    <name evidence="2" type="ORF">RDB_LOCUS180259</name>
</gene>
<evidence type="ECO:0000256" key="1">
    <source>
        <dbReference type="SAM" id="MobiDB-lite"/>
    </source>
</evidence>
<evidence type="ECO:0000313" key="2">
    <source>
        <dbReference type="EMBL" id="CAE6472415.1"/>
    </source>
</evidence>